<dbReference type="EMBL" id="PNIL01000002">
    <property type="protein sequence ID" value="PMP68987.1"/>
    <property type="molecule type" value="Genomic_DNA"/>
</dbReference>
<protein>
    <submittedName>
        <fullName evidence="1">Uncharacterized protein</fullName>
    </submittedName>
</protein>
<organism evidence="1 2">
    <name type="scientific">Caldisericum exile</name>
    <dbReference type="NCBI Taxonomy" id="693075"/>
    <lineage>
        <taxon>Bacteria</taxon>
        <taxon>Pseudomonadati</taxon>
        <taxon>Caldisericota/Cryosericota group</taxon>
        <taxon>Caldisericota</taxon>
        <taxon>Caldisericia</taxon>
        <taxon>Caldisericales</taxon>
        <taxon>Caldisericaceae</taxon>
        <taxon>Caldisericum</taxon>
    </lineage>
</organism>
<evidence type="ECO:0000313" key="2">
    <source>
        <dbReference type="Proteomes" id="UP000237040"/>
    </source>
</evidence>
<accession>A0A2J6WG77</accession>
<name>A0A2J6WG77_9BACT</name>
<dbReference type="Proteomes" id="UP000237040">
    <property type="component" value="Unassembled WGS sequence"/>
</dbReference>
<reference evidence="1 2" key="1">
    <citation type="submission" date="2018-01" db="EMBL/GenBank/DDBJ databases">
        <title>Metagenomic assembled genomes from two thermal pools in the Uzon Caldera, Kamchatka, Russia.</title>
        <authorList>
            <person name="Wilkins L."/>
            <person name="Ettinger C."/>
        </authorList>
    </citation>
    <scope>NUCLEOTIDE SEQUENCE [LARGE SCALE GENOMIC DNA]</scope>
    <source>
        <strain evidence="1">ZAV-07</strain>
    </source>
</reference>
<comment type="caution">
    <text evidence="1">The sequence shown here is derived from an EMBL/GenBank/DDBJ whole genome shotgun (WGS) entry which is preliminary data.</text>
</comment>
<gene>
    <name evidence="1" type="ORF">C0189_00130</name>
</gene>
<proteinExistence type="predicted"/>
<evidence type="ECO:0000313" key="1">
    <source>
        <dbReference type="EMBL" id="PMP68987.1"/>
    </source>
</evidence>
<sequence length="516" mass="60955">MEKSSSSDSRTVRNLILLLESGTFLHDIGKLSRYFITSKAKDIKGLDFHGQILYIDFSLKRIPETLWKFLNVEVYELLQIDPQTLPFETDFYLIHMICAHHGCNRCLRNPPCNLKDKIEDYKIMELLKTLDHMDASNPLDSRKQGYKEVFIDRFFEMKERVEIEKLDSLRIELYNKLNSALIEAGFGSKNFDIISFRRKLFEYLKEPFLKTLSETRLFANDITLFDHSLATSTLFKMYLSAYFRFGMPFPKNFSEVKYSFVKCYSTSKALIEEDFALSNVIIANNDFIVFPYPGLSNKKIRKGLKELINDFEVIRDPYDLFPKYKEYLLSLKVKNVEDIKEDYTYSKAIRDVKKVIYFALLKEKEGLSKKLKSFTRHIRNVSNGVLKDRINFIKFLKKLVELKRLKKHLDAKPTIEEIRKFLKVHSSKEIEPQIEEYFDLITSPIRPPSPIEMSKMFLRYYRKTHSYKKVLNHFVITRPMTLGRIIAFNRIIQAKQTETLKNYPASNRPFEKDKLS</sequence>
<dbReference type="AlphaFoldDB" id="A0A2J6WG77"/>